<evidence type="ECO:0000313" key="3">
    <source>
        <dbReference type="Proteomes" id="UP000324853"/>
    </source>
</evidence>
<dbReference type="PANTHER" id="PTHR43685:SF2">
    <property type="entry name" value="GLYCOSYLTRANSFERASE 2-LIKE DOMAIN-CONTAINING PROTEIN"/>
    <property type="match status" value="1"/>
</dbReference>
<dbReference type="RefSeq" id="WP_148755832.1">
    <property type="nucleotide sequence ID" value="NZ_VSSR01000078.1"/>
</dbReference>
<dbReference type="Pfam" id="PF00535">
    <property type="entry name" value="Glycos_transf_2"/>
    <property type="match status" value="1"/>
</dbReference>
<sequence length="329" mass="36596">MKALLDSGMLVVTKTGMSSQNMRITPVSVIIPVRNEGDRIVQTVESILSGRSRSFPVEIVVVDDGSTDNSCDGLMPVADCYGEASLVVIRLESWSGIPFARNRGARVARYPIYVITDGNTRFPPNWDLPIWQNLASRRILAATVGDMASSFRGYGCQLLLPSMGVTWIPKADGYGGFAPIAACTGTVIEQSTFWRLGGYDESLPLYGAAEPEFSLRAWLSGCEIRTVPELLISHRFRPRSDVGSFLQDNSAVLHRNYLRFACCYLPKELLVQTYDYYATLAPAALASWLAEVASNGIWNHRARLHQSFSRDFRWFADKFSLLKERCDGD</sequence>
<dbReference type="AlphaFoldDB" id="A0A5S4VZD6"/>
<name>A0A5S4VZD6_9BRAD</name>
<proteinExistence type="predicted"/>
<feature type="domain" description="Glycosyltransferase 2-like" evidence="1">
    <location>
        <begin position="28"/>
        <end position="136"/>
    </location>
</feature>
<dbReference type="CDD" id="cd00761">
    <property type="entry name" value="Glyco_tranf_GTA_type"/>
    <property type="match status" value="1"/>
</dbReference>
<gene>
    <name evidence="2" type="ORF">FXB38_36820</name>
</gene>
<dbReference type="PANTHER" id="PTHR43685">
    <property type="entry name" value="GLYCOSYLTRANSFERASE"/>
    <property type="match status" value="1"/>
</dbReference>
<dbReference type="InterPro" id="IPR001173">
    <property type="entry name" value="Glyco_trans_2-like"/>
</dbReference>
<comment type="caution">
    <text evidence="2">The sequence shown here is derived from an EMBL/GenBank/DDBJ whole genome shotgun (WGS) entry which is preliminary data.</text>
</comment>
<dbReference type="SUPFAM" id="SSF53448">
    <property type="entry name" value="Nucleotide-diphospho-sugar transferases"/>
    <property type="match status" value="1"/>
</dbReference>
<dbReference type="GO" id="GO:0016740">
    <property type="term" value="F:transferase activity"/>
    <property type="evidence" value="ECO:0007669"/>
    <property type="project" value="UniProtKB-KW"/>
</dbReference>
<dbReference type="OrthoDB" id="8416156at2"/>
<keyword evidence="3" id="KW-1185">Reference proteome</keyword>
<keyword evidence="2" id="KW-0808">Transferase</keyword>
<dbReference type="InterPro" id="IPR029044">
    <property type="entry name" value="Nucleotide-diphossugar_trans"/>
</dbReference>
<organism evidence="2 3">
    <name type="scientific">Bradyrhizobium cytisi</name>
    <dbReference type="NCBI Taxonomy" id="515489"/>
    <lineage>
        <taxon>Bacteria</taxon>
        <taxon>Pseudomonadati</taxon>
        <taxon>Pseudomonadota</taxon>
        <taxon>Alphaproteobacteria</taxon>
        <taxon>Hyphomicrobiales</taxon>
        <taxon>Nitrobacteraceae</taxon>
        <taxon>Bradyrhizobium</taxon>
    </lineage>
</organism>
<dbReference type="Gene3D" id="3.90.550.10">
    <property type="entry name" value="Spore Coat Polysaccharide Biosynthesis Protein SpsA, Chain A"/>
    <property type="match status" value="2"/>
</dbReference>
<reference evidence="2 3" key="1">
    <citation type="submission" date="2019-08" db="EMBL/GenBank/DDBJ databases">
        <title>Bradyrhizobium hipponensis sp. nov., a rhizobium isolated from a Lupinus angustifolius root nodule in Tunisia.</title>
        <authorList>
            <person name="Off K."/>
            <person name="Rejili M."/>
            <person name="Mars M."/>
            <person name="Brachmann A."/>
            <person name="Marin M."/>
        </authorList>
    </citation>
    <scope>NUCLEOTIDE SEQUENCE [LARGE SCALE GENOMIC DNA]</scope>
    <source>
        <strain evidence="2 3">CTAW11</strain>
    </source>
</reference>
<evidence type="ECO:0000313" key="2">
    <source>
        <dbReference type="EMBL" id="TYL73226.1"/>
    </source>
</evidence>
<dbReference type="InterPro" id="IPR050834">
    <property type="entry name" value="Glycosyltransf_2"/>
</dbReference>
<accession>A0A5S4VZD6</accession>
<evidence type="ECO:0000259" key="1">
    <source>
        <dbReference type="Pfam" id="PF00535"/>
    </source>
</evidence>
<dbReference type="Proteomes" id="UP000324853">
    <property type="component" value="Unassembled WGS sequence"/>
</dbReference>
<protein>
    <submittedName>
        <fullName evidence="2">Glycosyltransferase family 2 protein</fullName>
    </submittedName>
</protein>
<dbReference type="EMBL" id="VSSR01000078">
    <property type="protein sequence ID" value="TYL73226.1"/>
    <property type="molecule type" value="Genomic_DNA"/>
</dbReference>